<dbReference type="Proteomes" id="UP001234297">
    <property type="component" value="Chromosome 6"/>
</dbReference>
<gene>
    <name evidence="1" type="ORF">MRB53_021504</name>
</gene>
<proteinExistence type="predicted"/>
<protein>
    <submittedName>
        <fullName evidence="1">Uncharacterized protein</fullName>
    </submittedName>
</protein>
<evidence type="ECO:0000313" key="1">
    <source>
        <dbReference type="EMBL" id="KAJ8628197.1"/>
    </source>
</evidence>
<comment type="caution">
    <text evidence="1">The sequence shown here is derived from an EMBL/GenBank/DDBJ whole genome shotgun (WGS) entry which is preliminary data.</text>
</comment>
<dbReference type="EMBL" id="CM056814">
    <property type="protein sequence ID" value="KAJ8628197.1"/>
    <property type="molecule type" value="Genomic_DNA"/>
</dbReference>
<reference evidence="1 2" key="1">
    <citation type="journal article" date="2022" name="Hortic Res">
        <title>A haplotype resolved chromosomal level avocado genome allows analysis of novel avocado genes.</title>
        <authorList>
            <person name="Nath O."/>
            <person name="Fletcher S.J."/>
            <person name="Hayward A."/>
            <person name="Shaw L.M."/>
            <person name="Masouleh A.K."/>
            <person name="Furtado A."/>
            <person name="Henry R.J."/>
            <person name="Mitter N."/>
        </authorList>
    </citation>
    <scope>NUCLEOTIDE SEQUENCE [LARGE SCALE GENOMIC DNA]</scope>
    <source>
        <strain evidence="2">cv. Hass</strain>
    </source>
</reference>
<organism evidence="1 2">
    <name type="scientific">Persea americana</name>
    <name type="common">Avocado</name>
    <dbReference type="NCBI Taxonomy" id="3435"/>
    <lineage>
        <taxon>Eukaryota</taxon>
        <taxon>Viridiplantae</taxon>
        <taxon>Streptophyta</taxon>
        <taxon>Embryophyta</taxon>
        <taxon>Tracheophyta</taxon>
        <taxon>Spermatophyta</taxon>
        <taxon>Magnoliopsida</taxon>
        <taxon>Magnoliidae</taxon>
        <taxon>Laurales</taxon>
        <taxon>Lauraceae</taxon>
        <taxon>Persea</taxon>
    </lineage>
</organism>
<keyword evidence="2" id="KW-1185">Reference proteome</keyword>
<name>A0ACC2L3X1_PERAE</name>
<accession>A0ACC2L3X1</accession>
<evidence type="ECO:0000313" key="2">
    <source>
        <dbReference type="Proteomes" id="UP001234297"/>
    </source>
</evidence>
<sequence>MDGERYYFTKQVHWDASQKRSKRKAGEQGAYWKSTSTDINITDLNGKLIGYMRKYTLYQDKEDKRSANWYMEEYRVHDPHELVHQYVLCKIYDKDSFCPKYTNTSIRALTRRIIERQLGSHPGQTNSLFDDRNQSQTQFDDSNSHEGLIMQPTLPTPEDFPPESILPTSGPPSDSRVFWMLHGPSVEFSMSRDSSGNLNPPESIRPIPRPPDYSNGFSTSHDASGSQNPPESIAQFPFRYSDDFLHELDNSMDWTYILHCASGNLNAPAGEKSPLELWNND</sequence>